<proteinExistence type="predicted"/>
<evidence type="ECO:0000256" key="1">
    <source>
        <dbReference type="SAM" id="Phobius"/>
    </source>
</evidence>
<evidence type="ECO:0008006" key="4">
    <source>
        <dbReference type="Google" id="ProtNLM"/>
    </source>
</evidence>
<dbReference type="InterPro" id="IPR029201">
    <property type="entry name" value="Jiraiya"/>
</dbReference>
<dbReference type="AlphaFoldDB" id="A0A8D2Q3K1"/>
<dbReference type="Proteomes" id="UP000694545">
    <property type="component" value="Unplaced"/>
</dbReference>
<sequence>MGFPGRWLRPHRCRCSRTGWTSTWWACREWSRLEIKMGRGIYFPCHRAKRICTDCLYLGLLPFYSGRGDWFLLNSRKVRHIAVGLFCCGVSVYLAALSLYMLVLFEIETGITTACILSSGIVVLFITVTHTLIRASRASRDSQGELSHTLFLRITDRMPYLKSADLTQQYSNSPNDNTPFLWSPPLSVWGS</sequence>
<dbReference type="PANTHER" id="PTHR36132:SF1">
    <property type="entry name" value="TRANSMEMBRANE PROTEIN 221"/>
    <property type="match status" value="1"/>
</dbReference>
<dbReference type="Ensembl" id="ENSVKKT00000017579.1">
    <property type="protein sequence ID" value="ENSVKKP00000017152.1"/>
    <property type="gene ID" value="ENSVKKG00000011721.1"/>
</dbReference>
<evidence type="ECO:0000313" key="3">
    <source>
        <dbReference type="Proteomes" id="UP000694545"/>
    </source>
</evidence>
<reference evidence="2" key="1">
    <citation type="submission" date="2025-08" db="UniProtKB">
        <authorList>
            <consortium name="Ensembl"/>
        </authorList>
    </citation>
    <scope>IDENTIFICATION</scope>
</reference>
<keyword evidence="1" id="KW-0472">Membrane</keyword>
<protein>
    <recommendedName>
        <fullName evidence="4">Transmembrane protein 221</fullName>
    </recommendedName>
</protein>
<dbReference type="InterPro" id="IPR053101">
    <property type="entry name" value="TM221"/>
</dbReference>
<organism evidence="2 3">
    <name type="scientific">Varanus komodoensis</name>
    <name type="common">Komodo dragon</name>
    <dbReference type="NCBI Taxonomy" id="61221"/>
    <lineage>
        <taxon>Eukaryota</taxon>
        <taxon>Metazoa</taxon>
        <taxon>Chordata</taxon>
        <taxon>Craniata</taxon>
        <taxon>Vertebrata</taxon>
        <taxon>Euteleostomi</taxon>
        <taxon>Lepidosauria</taxon>
        <taxon>Squamata</taxon>
        <taxon>Bifurcata</taxon>
        <taxon>Unidentata</taxon>
        <taxon>Episquamata</taxon>
        <taxon>Toxicofera</taxon>
        <taxon>Anguimorpha</taxon>
        <taxon>Paleoanguimorpha</taxon>
        <taxon>Varanoidea</taxon>
        <taxon>Varanidae</taxon>
        <taxon>Varanus</taxon>
    </lineage>
</organism>
<feature type="transmembrane region" description="Helical" evidence="1">
    <location>
        <begin position="81"/>
        <end position="105"/>
    </location>
</feature>
<keyword evidence="3" id="KW-1185">Reference proteome</keyword>
<name>A0A8D2Q3K1_VARKO</name>
<dbReference type="PANTHER" id="PTHR36132">
    <property type="entry name" value="TRANSMEMBRANE PROTEIN 221"/>
    <property type="match status" value="1"/>
</dbReference>
<keyword evidence="1" id="KW-1133">Transmembrane helix</keyword>
<evidence type="ECO:0000313" key="2">
    <source>
        <dbReference type="Ensembl" id="ENSVKKP00000017152.1"/>
    </source>
</evidence>
<accession>A0A8D2Q3K1</accession>
<keyword evidence="1" id="KW-0812">Transmembrane</keyword>
<dbReference type="Pfam" id="PF15038">
    <property type="entry name" value="Jiraiya"/>
    <property type="match status" value="1"/>
</dbReference>
<reference evidence="2" key="2">
    <citation type="submission" date="2025-09" db="UniProtKB">
        <authorList>
            <consortium name="Ensembl"/>
        </authorList>
    </citation>
    <scope>IDENTIFICATION</scope>
</reference>
<feature type="transmembrane region" description="Helical" evidence="1">
    <location>
        <begin position="111"/>
        <end position="133"/>
    </location>
</feature>